<dbReference type="Pfam" id="PF13579">
    <property type="entry name" value="Glyco_trans_4_4"/>
    <property type="match status" value="1"/>
</dbReference>
<protein>
    <submittedName>
        <fullName evidence="2">Glycosyltransferase family 4 protein</fullName>
    </submittedName>
</protein>
<dbReference type="GO" id="GO:0016757">
    <property type="term" value="F:glycosyltransferase activity"/>
    <property type="evidence" value="ECO:0007669"/>
    <property type="project" value="TreeGrafter"/>
</dbReference>
<evidence type="ECO:0000313" key="2">
    <source>
        <dbReference type="EMBL" id="MCX5568534.1"/>
    </source>
</evidence>
<evidence type="ECO:0000259" key="1">
    <source>
        <dbReference type="Pfam" id="PF13579"/>
    </source>
</evidence>
<dbReference type="RefSeq" id="WP_266338172.1">
    <property type="nucleotide sequence ID" value="NZ_JAPKNK010000002.1"/>
</dbReference>
<reference evidence="2" key="1">
    <citation type="submission" date="2022-11" db="EMBL/GenBank/DDBJ databases">
        <title>Biodiversity and phylogenetic relationships of bacteria.</title>
        <authorList>
            <person name="Machado R.A.R."/>
            <person name="Bhat A."/>
            <person name="Loulou A."/>
            <person name="Kallel S."/>
        </authorList>
    </citation>
    <scope>NUCLEOTIDE SEQUENCE</scope>
    <source>
        <strain evidence="2">K-TC2</strain>
    </source>
</reference>
<dbReference type="AlphaFoldDB" id="A0A9X3IJG4"/>
<evidence type="ECO:0000313" key="3">
    <source>
        <dbReference type="Proteomes" id="UP001144805"/>
    </source>
</evidence>
<organism evidence="2 3">
    <name type="scientific">Kaistia nematophila</name>
    <dbReference type="NCBI Taxonomy" id="2994654"/>
    <lineage>
        <taxon>Bacteria</taxon>
        <taxon>Pseudomonadati</taxon>
        <taxon>Pseudomonadota</taxon>
        <taxon>Alphaproteobacteria</taxon>
        <taxon>Hyphomicrobiales</taxon>
        <taxon>Kaistiaceae</taxon>
        <taxon>Kaistia</taxon>
    </lineage>
</organism>
<dbReference type="Proteomes" id="UP001144805">
    <property type="component" value="Unassembled WGS sequence"/>
</dbReference>
<dbReference type="InterPro" id="IPR028098">
    <property type="entry name" value="Glyco_trans_4-like_N"/>
</dbReference>
<dbReference type="EMBL" id="JAPKNK010000002">
    <property type="protein sequence ID" value="MCX5568534.1"/>
    <property type="molecule type" value="Genomic_DNA"/>
</dbReference>
<dbReference type="PANTHER" id="PTHR12526:SF638">
    <property type="entry name" value="SPORE COAT PROTEIN SA"/>
    <property type="match status" value="1"/>
</dbReference>
<dbReference type="PANTHER" id="PTHR12526">
    <property type="entry name" value="GLYCOSYLTRANSFERASE"/>
    <property type="match status" value="1"/>
</dbReference>
<gene>
    <name evidence="2" type="ORF">OSH07_04955</name>
</gene>
<dbReference type="Gene3D" id="3.40.50.2000">
    <property type="entry name" value="Glycogen Phosphorylase B"/>
    <property type="match status" value="2"/>
</dbReference>
<feature type="domain" description="Glycosyltransferase subfamily 4-like N-terminal" evidence="1">
    <location>
        <begin position="2"/>
        <end position="177"/>
    </location>
</feature>
<dbReference type="Pfam" id="PF13692">
    <property type="entry name" value="Glyco_trans_1_4"/>
    <property type="match status" value="1"/>
</dbReference>
<accession>A0A9X3IJG4</accession>
<dbReference type="SUPFAM" id="SSF53756">
    <property type="entry name" value="UDP-Glycosyltransferase/glycogen phosphorylase"/>
    <property type="match status" value="1"/>
</dbReference>
<sequence>MVSSLAFGLAQAGIEVSVVTGRYHHDGPATDLMPRETVDGVEVHRIATSHFGRQRLAGRASDYASFHAGAATWCLTHLRHGDIVIACTDPPLLSVSLAMACALRRAPLVNWLHDIFPEVAIELGMIGRRGLPGRVMLAVRDWSLRRAVLNVVPTVAMARGLRGRGIEENMIAIVPYWSEEDEIRPVAPAGNPLRTEWGLRDCFVVGYSGNFGRAHEFATLLDAAERLRDAPDIRFLLIGGGFGRQRVEDEIRRRKLDNILLRPLQPRERLAESLSAADVHLVSLLPALEPYVVPSKLYGILAAGRPALFIGAGDGEVATLLRSRDLGHAVAIGDSADLASRIAELGRHRPLCEAMGHRARDVFERDHLRSRGIADWLALLQAPEAPTVRAPAGFRRGGLLCRLGRNR</sequence>
<name>A0A9X3IJG4_9HYPH</name>
<dbReference type="CDD" id="cd03794">
    <property type="entry name" value="GT4_WbuB-like"/>
    <property type="match status" value="1"/>
</dbReference>
<keyword evidence="3" id="KW-1185">Reference proteome</keyword>
<proteinExistence type="predicted"/>
<comment type="caution">
    <text evidence="2">The sequence shown here is derived from an EMBL/GenBank/DDBJ whole genome shotgun (WGS) entry which is preliminary data.</text>
</comment>